<feature type="transmembrane region" description="Helical" evidence="10">
    <location>
        <begin position="230"/>
        <end position="258"/>
    </location>
</feature>
<dbReference type="InterPro" id="IPR045070">
    <property type="entry name" value="MATE_MepA-like"/>
</dbReference>
<dbReference type="InterPro" id="IPR002528">
    <property type="entry name" value="MATE_fam"/>
</dbReference>
<dbReference type="GO" id="GO:0042910">
    <property type="term" value="F:xenobiotic transmembrane transporter activity"/>
    <property type="evidence" value="ECO:0007669"/>
    <property type="project" value="InterPro"/>
</dbReference>
<evidence type="ECO:0000256" key="6">
    <source>
        <dbReference type="ARBA" id="ARBA00022692"/>
    </source>
</evidence>
<dbReference type="PANTHER" id="PTHR43823">
    <property type="entry name" value="SPORULATION PROTEIN YKVU"/>
    <property type="match status" value="1"/>
</dbReference>
<evidence type="ECO:0000256" key="5">
    <source>
        <dbReference type="ARBA" id="ARBA00022475"/>
    </source>
</evidence>
<feature type="transmembrane region" description="Helical" evidence="10">
    <location>
        <begin position="189"/>
        <end position="209"/>
    </location>
</feature>
<keyword evidence="6 10" id="KW-0812">Transmembrane</keyword>
<feature type="transmembrane region" description="Helical" evidence="10">
    <location>
        <begin position="87"/>
        <end position="109"/>
    </location>
</feature>
<dbReference type="KEGG" id="ful:C4N20_13145"/>
<evidence type="ECO:0000256" key="7">
    <source>
        <dbReference type="ARBA" id="ARBA00022989"/>
    </source>
</evidence>
<evidence type="ECO:0000256" key="4">
    <source>
        <dbReference type="ARBA" id="ARBA00022448"/>
    </source>
</evidence>
<dbReference type="GO" id="GO:0046677">
    <property type="term" value="P:response to antibiotic"/>
    <property type="evidence" value="ECO:0007669"/>
    <property type="project" value="UniProtKB-KW"/>
</dbReference>
<dbReference type="Proteomes" id="UP000249008">
    <property type="component" value="Chromosome 1"/>
</dbReference>
<dbReference type="PANTHER" id="PTHR43823:SF3">
    <property type="entry name" value="MULTIDRUG EXPORT PROTEIN MEPA"/>
    <property type="match status" value="1"/>
</dbReference>
<dbReference type="InterPro" id="IPR051327">
    <property type="entry name" value="MATE_MepA_subfamily"/>
</dbReference>
<keyword evidence="4" id="KW-0813">Transport</keyword>
<comment type="similarity">
    <text evidence="2">Belongs to the multi antimicrobial extrusion (MATE) (TC 2.A.66.1) family. MepA subfamily.</text>
</comment>
<accession>A0AAX2J928</accession>
<evidence type="ECO:0000256" key="9">
    <source>
        <dbReference type="ARBA" id="ARBA00023251"/>
    </source>
</evidence>
<feature type="transmembrane region" description="Helical" evidence="10">
    <location>
        <begin position="348"/>
        <end position="369"/>
    </location>
</feature>
<dbReference type="GeneID" id="78455765"/>
<protein>
    <recommendedName>
        <fullName evidence="3">Multidrug export protein MepA</fullName>
    </recommendedName>
</protein>
<dbReference type="Pfam" id="PF01554">
    <property type="entry name" value="MatE"/>
    <property type="match status" value="2"/>
</dbReference>
<proteinExistence type="inferred from homology"/>
<keyword evidence="8 10" id="KW-0472">Membrane</keyword>
<dbReference type="PIRSF" id="PIRSF006603">
    <property type="entry name" value="DinF"/>
    <property type="match status" value="1"/>
</dbReference>
<feature type="transmembrane region" description="Helical" evidence="10">
    <location>
        <begin position="306"/>
        <end position="328"/>
    </location>
</feature>
<evidence type="ECO:0000256" key="8">
    <source>
        <dbReference type="ARBA" id="ARBA00023136"/>
    </source>
</evidence>
<feature type="transmembrane region" description="Helical" evidence="10">
    <location>
        <begin position="163"/>
        <end position="183"/>
    </location>
</feature>
<reference evidence="11 12" key="1">
    <citation type="submission" date="2018-06" db="EMBL/GenBank/DDBJ databases">
        <authorList>
            <consortium name="Pathogen Informatics"/>
            <person name="Doyle S."/>
        </authorList>
    </citation>
    <scope>NUCLEOTIDE SEQUENCE [LARGE SCALE GENOMIC DNA]</scope>
    <source>
        <strain evidence="11 12">NCTC12112</strain>
    </source>
</reference>
<evidence type="ECO:0000313" key="12">
    <source>
        <dbReference type="Proteomes" id="UP000249008"/>
    </source>
</evidence>
<evidence type="ECO:0000256" key="2">
    <source>
        <dbReference type="ARBA" id="ARBA00008417"/>
    </source>
</evidence>
<evidence type="ECO:0000256" key="1">
    <source>
        <dbReference type="ARBA" id="ARBA00004651"/>
    </source>
</evidence>
<feature type="transmembrane region" description="Helical" evidence="10">
    <location>
        <begin position="408"/>
        <end position="429"/>
    </location>
</feature>
<organism evidence="11 12">
    <name type="scientific">Fusobacterium ulcerans</name>
    <dbReference type="NCBI Taxonomy" id="861"/>
    <lineage>
        <taxon>Bacteria</taxon>
        <taxon>Fusobacteriati</taxon>
        <taxon>Fusobacteriota</taxon>
        <taxon>Fusobacteriia</taxon>
        <taxon>Fusobacteriales</taxon>
        <taxon>Fusobacteriaceae</taxon>
        <taxon>Fusobacterium</taxon>
    </lineage>
</organism>
<feature type="transmembrane region" description="Helical" evidence="10">
    <location>
        <begin position="129"/>
        <end position="151"/>
    </location>
</feature>
<feature type="transmembrane region" description="Helical" evidence="10">
    <location>
        <begin position="381"/>
        <end position="402"/>
    </location>
</feature>
<dbReference type="CDD" id="cd13143">
    <property type="entry name" value="MATE_MepA_like"/>
    <property type="match status" value="1"/>
</dbReference>
<evidence type="ECO:0000256" key="10">
    <source>
        <dbReference type="SAM" id="Phobius"/>
    </source>
</evidence>
<dbReference type="RefSeq" id="WP_005977947.1">
    <property type="nucleotide sequence ID" value="NZ_CABKNW010000002.1"/>
</dbReference>
<evidence type="ECO:0000256" key="3">
    <source>
        <dbReference type="ARBA" id="ARBA00022106"/>
    </source>
</evidence>
<dbReference type="AlphaFoldDB" id="A0AAX2J928"/>
<dbReference type="PROSITE" id="PS51257">
    <property type="entry name" value="PROKAR_LIPOPROTEIN"/>
    <property type="match status" value="1"/>
</dbReference>
<feature type="transmembrane region" description="Helical" evidence="10">
    <location>
        <begin position="50"/>
        <end position="75"/>
    </location>
</feature>
<keyword evidence="9" id="KW-0046">Antibiotic resistance</keyword>
<keyword evidence="5" id="KW-1003">Cell membrane</keyword>
<feature type="transmembrane region" description="Helical" evidence="10">
    <location>
        <begin position="264"/>
        <end position="285"/>
    </location>
</feature>
<sequence>MEKNIVLKSFVKYVTLNVMGMIGLSCYILADTYFVSKGMGTDGLTALNLAIPLYTFINGTGLMIGIGGGARYAVLKAKGENDKADSIFTYSIEIGILIGLVFLTVGIFLGDKISYLLGADNVTFKMTSIYLKTIMTFAPFFILNNIFLAFVRNDGDPKLSMTGMLLGSFSNIVLDYVFIFPLGMGMFGAAFATGLAPVISIGVMSVHLLKKRNQFHLKKEKLNIHKVVELCGTGASSFITEISSGIVLIVFNIVILGLRGNTGVAAYGVVANLALVVIAIFTGVAQGVQPLVSKSYGSKNKEQLYYILRYSMILSVVIAVFVYIVVFFSADKLVSFFNKEGNRELSALAVNGLHIYFTGFLFAGINIISSVFFSSMEHSKTGFIISITRGFVAVIPAVWLLSHIFGMIGVWMSFPIAEMIALSSVIYFMNNYKKLFRN</sequence>
<dbReference type="GO" id="GO:0015297">
    <property type="term" value="F:antiporter activity"/>
    <property type="evidence" value="ECO:0007669"/>
    <property type="project" value="InterPro"/>
</dbReference>
<dbReference type="GO" id="GO:0005886">
    <property type="term" value="C:plasma membrane"/>
    <property type="evidence" value="ECO:0007669"/>
    <property type="project" value="UniProtKB-SubCell"/>
</dbReference>
<dbReference type="EMBL" id="LS483487">
    <property type="protein sequence ID" value="SQJ01717.1"/>
    <property type="molecule type" value="Genomic_DNA"/>
</dbReference>
<dbReference type="InterPro" id="IPR048279">
    <property type="entry name" value="MdtK-like"/>
</dbReference>
<gene>
    <name evidence="11" type="primary">mepA_7</name>
    <name evidence="11" type="ORF">NCTC12112_01193</name>
</gene>
<evidence type="ECO:0000313" key="11">
    <source>
        <dbReference type="EMBL" id="SQJ01717.1"/>
    </source>
</evidence>
<comment type="subcellular location">
    <subcellularLocation>
        <location evidence="1">Cell membrane</location>
        <topology evidence="1">Multi-pass membrane protein</topology>
    </subcellularLocation>
</comment>
<name>A0AAX2J928_9FUSO</name>
<feature type="transmembrane region" description="Helical" evidence="10">
    <location>
        <begin position="12"/>
        <end position="30"/>
    </location>
</feature>
<dbReference type="NCBIfam" id="TIGR00797">
    <property type="entry name" value="matE"/>
    <property type="match status" value="1"/>
</dbReference>
<keyword evidence="7 10" id="KW-1133">Transmembrane helix</keyword>